<feature type="domain" description="QLQ" evidence="6">
    <location>
        <begin position="21"/>
        <end position="56"/>
    </location>
</feature>
<evidence type="ECO:0000256" key="5">
    <source>
        <dbReference type="RuleBase" id="RU367127"/>
    </source>
</evidence>
<evidence type="ECO:0000259" key="7">
    <source>
        <dbReference type="PROSITE" id="PS51667"/>
    </source>
</evidence>
<dbReference type="InterPro" id="IPR014978">
    <property type="entry name" value="Gln-Leu-Gln_QLQ"/>
</dbReference>
<evidence type="ECO:0000256" key="2">
    <source>
        <dbReference type="ARBA" id="ARBA00008122"/>
    </source>
</evidence>
<dbReference type="PANTHER" id="PTHR31602:SF105">
    <property type="entry name" value="GROWTH-REGULATING FACTOR"/>
    <property type="match status" value="1"/>
</dbReference>
<keyword evidence="5" id="KW-0010">Activator</keyword>
<keyword evidence="3 5" id="KW-0539">Nucleus</keyword>
<dbReference type="OrthoDB" id="1927209at2759"/>
<protein>
    <recommendedName>
        <fullName evidence="5">Growth-regulating factor</fullName>
    </recommendedName>
</protein>
<evidence type="ECO:0000313" key="9">
    <source>
        <dbReference type="Proteomes" id="UP000187406"/>
    </source>
</evidence>
<dbReference type="GO" id="GO:0005634">
    <property type="term" value="C:nucleus"/>
    <property type="evidence" value="ECO:0007669"/>
    <property type="project" value="UniProtKB-SubCell"/>
</dbReference>
<dbReference type="GO" id="GO:0005524">
    <property type="term" value="F:ATP binding"/>
    <property type="evidence" value="ECO:0007669"/>
    <property type="project" value="UniProtKB-UniRule"/>
</dbReference>
<accession>A0A1Q3CG64</accession>
<evidence type="ECO:0000259" key="6">
    <source>
        <dbReference type="PROSITE" id="PS51666"/>
    </source>
</evidence>
<feature type="non-terminal residue" evidence="8">
    <location>
        <position position="303"/>
    </location>
</feature>
<reference evidence="9" key="1">
    <citation type="submission" date="2016-04" db="EMBL/GenBank/DDBJ databases">
        <title>Cephalotus genome sequencing.</title>
        <authorList>
            <person name="Fukushima K."/>
            <person name="Hasebe M."/>
            <person name="Fang X."/>
        </authorList>
    </citation>
    <scope>NUCLEOTIDE SEQUENCE [LARGE SCALE GENOMIC DNA]</scope>
    <source>
        <strain evidence="9">cv. St1</strain>
    </source>
</reference>
<sequence length="303" mass="33482">MSSASSVTLAMPSVGPGSQPPFTAAQWHELEHQALIFKYLKAGLRVPPQLLTPIHKSCQSLWPTFYHHLTLGCSYFGKKVDPDPGRCRRTDGKKWRCSKDAYPDSKYCERHMNRGRYRSRKPVESQSASQSLPAVALDVDTGCSSGNISFRNVSSHSSATRESLSFGGSVPQLPMESPTNMEYRCLRGLNSEADNPKFVSVTSGSISCLGRNSTIDNAWRIMKSQDPSSSLSDSRNGAILRSGCSMLQMPQEFEQQQHYFFGKEFGSPGTAQLEHQSLPTLSNQLPKGRDVGTYLNYPMANSN</sequence>
<dbReference type="AlphaFoldDB" id="A0A1Q3CG64"/>
<organism evidence="8 9">
    <name type="scientific">Cephalotus follicularis</name>
    <name type="common">Albany pitcher plant</name>
    <dbReference type="NCBI Taxonomy" id="3775"/>
    <lineage>
        <taxon>Eukaryota</taxon>
        <taxon>Viridiplantae</taxon>
        <taxon>Streptophyta</taxon>
        <taxon>Embryophyta</taxon>
        <taxon>Tracheophyta</taxon>
        <taxon>Spermatophyta</taxon>
        <taxon>Magnoliopsida</taxon>
        <taxon>eudicotyledons</taxon>
        <taxon>Gunneridae</taxon>
        <taxon>Pentapetalae</taxon>
        <taxon>rosids</taxon>
        <taxon>fabids</taxon>
        <taxon>Oxalidales</taxon>
        <taxon>Cephalotaceae</taxon>
        <taxon>Cephalotus</taxon>
    </lineage>
</organism>
<dbReference type="Proteomes" id="UP000187406">
    <property type="component" value="Unassembled WGS sequence"/>
</dbReference>
<feature type="domain" description="WRC" evidence="7">
    <location>
        <begin position="81"/>
        <end position="125"/>
    </location>
</feature>
<keyword evidence="5" id="KW-0804">Transcription</keyword>
<comment type="caution">
    <text evidence="4">Lacks conserved residue(s) required for the propagation of feature annotation.</text>
</comment>
<dbReference type="EMBL" id="BDDD01001913">
    <property type="protein sequence ID" value="GAV79108.1"/>
    <property type="molecule type" value="Genomic_DNA"/>
</dbReference>
<dbReference type="SMART" id="SM00951">
    <property type="entry name" value="QLQ"/>
    <property type="match status" value="1"/>
</dbReference>
<dbReference type="InParanoid" id="A0A1Q3CG64"/>
<dbReference type="STRING" id="3775.A0A1Q3CG64"/>
<evidence type="ECO:0000256" key="4">
    <source>
        <dbReference type="PROSITE-ProRule" id="PRU01002"/>
    </source>
</evidence>
<name>A0A1Q3CG64_CEPFO</name>
<dbReference type="PANTHER" id="PTHR31602">
    <property type="entry name" value="GROWTH-REGULATING FACTOR 5"/>
    <property type="match status" value="1"/>
</dbReference>
<dbReference type="GO" id="GO:0099402">
    <property type="term" value="P:plant organ development"/>
    <property type="evidence" value="ECO:0007669"/>
    <property type="project" value="UniProtKB-ARBA"/>
</dbReference>
<keyword evidence="9" id="KW-1185">Reference proteome</keyword>
<comment type="caution">
    <text evidence="8">The sequence shown here is derived from an EMBL/GenBank/DDBJ whole genome shotgun (WGS) entry which is preliminary data.</text>
</comment>
<proteinExistence type="inferred from homology"/>
<dbReference type="InterPro" id="IPR014977">
    <property type="entry name" value="WRC_dom"/>
</dbReference>
<evidence type="ECO:0000256" key="3">
    <source>
        <dbReference type="ARBA" id="ARBA00023242"/>
    </source>
</evidence>
<dbReference type="GO" id="GO:0006355">
    <property type="term" value="P:regulation of DNA-templated transcription"/>
    <property type="evidence" value="ECO:0007669"/>
    <property type="project" value="InterPro"/>
</dbReference>
<evidence type="ECO:0000313" key="8">
    <source>
        <dbReference type="EMBL" id="GAV79108.1"/>
    </source>
</evidence>
<dbReference type="Pfam" id="PF08879">
    <property type="entry name" value="WRC"/>
    <property type="match status" value="1"/>
</dbReference>
<comment type="subcellular location">
    <subcellularLocation>
        <location evidence="1 5">Nucleus</location>
    </subcellularLocation>
</comment>
<gene>
    <name evidence="8" type="ORF">CFOL_v3_22573</name>
</gene>
<comment type="domain">
    <text evidence="5">The QLQ domain and WRC domain may be involved in protein-protein interaction and DNA-binding, respectively.</text>
</comment>
<comment type="function">
    <text evidence="5">Transcription activator.</text>
</comment>
<dbReference type="Pfam" id="PF08880">
    <property type="entry name" value="QLQ"/>
    <property type="match status" value="1"/>
</dbReference>
<dbReference type="GO" id="GO:0006351">
    <property type="term" value="P:DNA-templated transcription"/>
    <property type="evidence" value="ECO:0007669"/>
    <property type="project" value="UniProtKB-UniRule"/>
</dbReference>
<keyword evidence="5" id="KW-0805">Transcription regulation</keyword>
<dbReference type="PROSITE" id="PS51667">
    <property type="entry name" value="WRC"/>
    <property type="match status" value="1"/>
</dbReference>
<dbReference type="PROSITE" id="PS51666">
    <property type="entry name" value="QLQ"/>
    <property type="match status" value="1"/>
</dbReference>
<comment type="similarity">
    <text evidence="2 5">Belongs to the GRF family.</text>
</comment>
<evidence type="ECO:0000256" key="1">
    <source>
        <dbReference type="ARBA" id="ARBA00004123"/>
    </source>
</evidence>
<dbReference type="InterPro" id="IPR031137">
    <property type="entry name" value="GRF"/>
</dbReference>